<proteinExistence type="predicted"/>
<keyword evidence="2" id="KW-1185">Reference proteome</keyword>
<accession>A0A365XRD9</accession>
<evidence type="ECO:0000313" key="2">
    <source>
        <dbReference type="Proteomes" id="UP000253410"/>
    </source>
</evidence>
<protein>
    <submittedName>
        <fullName evidence="1">Uncharacterized protein</fullName>
    </submittedName>
</protein>
<reference evidence="1 2" key="1">
    <citation type="submission" date="2018-05" db="EMBL/GenBank/DDBJ databases">
        <title>Chitinophaga sp. K3CV102501T nov., isolated from isolated from a monsoon evergreen broad-leaved forest soil.</title>
        <authorList>
            <person name="Lv Y."/>
        </authorList>
    </citation>
    <scope>NUCLEOTIDE SEQUENCE [LARGE SCALE GENOMIC DNA]</scope>
    <source>
        <strain evidence="1 2">GDMCC 1.1325</strain>
    </source>
</reference>
<comment type="caution">
    <text evidence="1">The sequence shown here is derived from an EMBL/GenBank/DDBJ whole genome shotgun (WGS) entry which is preliminary data.</text>
</comment>
<dbReference type="EMBL" id="QFFJ01000002">
    <property type="protein sequence ID" value="RBL88902.1"/>
    <property type="molecule type" value="Genomic_DNA"/>
</dbReference>
<dbReference type="AlphaFoldDB" id="A0A365XRD9"/>
<dbReference type="Proteomes" id="UP000253410">
    <property type="component" value="Unassembled WGS sequence"/>
</dbReference>
<gene>
    <name evidence="1" type="ORF">DF182_20345</name>
</gene>
<name>A0A365XRD9_9BACT</name>
<organism evidence="1 2">
    <name type="scientific">Chitinophaga flava</name>
    <dbReference type="NCBI Taxonomy" id="2259036"/>
    <lineage>
        <taxon>Bacteria</taxon>
        <taxon>Pseudomonadati</taxon>
        <taxon>Bacteroidota</taxon>
        <taxon>Chitinophagia</taxon>
        <taxon>Chitinophagales</taxon>
        <taxon>Chitinophagaceae</taxon>
        <taxon>Chitinophaga</taxon>
    </lineage>
</organism>
<sequence>MCCPALQAQQTIVTGGLQVKDSLSLKGQWINTIRDNPASPAGNDRTVSTAAVVKQYIDQHSTIPPVTTSSRMDSVLTLDANTRQPILVPVAQGGAANTRTPFLQIAFRSFYGITQSTEDSIRMEITSSDSIRTIFYFTPTENDMDFAFGKPPFTAYITWVNKDPDKICLLKAQPYWKNGCSTGFLFDKNANYNDTIILRMNNLAGMLNLSATVNSQVNNPGKKVNVTVRNLTSENLVTIRVIGAKTQLEEVYHGPDAQFLAFVPSGTSGSVTVSLSYPISTLNGEYLKSARRKKIKCTFFRNGVAEPVKLFEPGMQLPSIPISEQDTNILLLLEDI</sequence>
<evidence type="ECO:0000313" key="1">
    <source>
        <dbReference type="EMBL" id="RBL88902.1"/>
    </source>
</evidence>